<evidence type="ECO:0000256" key="6">
    <source>
        <dbReference type="ARBA" id="ARBA00022692"/>
    </source>
</evidence>
<evidence type="ECO:0000256" key="2">
    <source>
        <dbReference type="ARBA" id="ARBA00004651"/>
    </source>
</evidence>
<sequence>MGNAVKNYNLIARLMHWLSAIIVFGMFGVGIWMVDLSYYSHWYHEAPFIHKSVGILFALLTIFRVIWKASTLSPKVEGSRFEQVAATAVHHAIYLDLFIIFISGYLISTADGRGIEVFNLFTIPGAGELFEGQADLAGTIHTIAAWSLIIMAVLHALAALKHHFISKDDTLRKMIGASK</sequence>
<dbReference type="GO" id="GO:0009055">
    <property type="term" value="F:electron transfer activity"/>
    <property type="evidence" value="ECO:0007669"/>
    <property type="project" value="InterPro"/>
</dbReference>
<keyword evidence="10" id="KW-0408">Iron</keyword>
<keyword evidence="11 13" id="KW-0472">Membrane</keyword>
<dbReference type="Proteomes" id="UP000184608">
    <property type="component" value="Unassembled WGS sequence"/>
</dbReference>
<dbReference type="OrthoDB" id="9793784at2"/>
<dbReference type="PANTHER" id="PTHR30529:SF1">
    <property type="entry name" value="CYTOCHROME B561 HOMOLOG 2"/>
    <property type="match status" value="1"/>
</dbReference>
<keyword evidence="9 13" id="KW-1133">Transmembrane helix</keyword>
<dbReference type="SUPFAM" id="SSF81342">
    <property type="entry name" value="Transmembrane di-heme cytochromes"/>
    <property type="match status" value="1"/>
</dbReference>
<keyword evidence="5" id="KW-0349">Heme</keyword>
<reference evidence="15 16" key="1">
    <citation type="submission" date="2016-11" db="EMBL/GenBank/DDBJ databases">
        <authorList>
            <person name="Jaros S."/>
            <person name="Januszkiewicz K."/>
            <person name="Wedrychowicz H."/>
        </authorList>
    </citation>
    <scope>NUCLEOTIDE SEQUENCE [LARGE SCALE GENOMIC DNA]</scope>
    <source>
        <strain evidence="15 16">CECT 7868</strain>
    </source>
</reference>
<dbReference type="GO" id="GO:0005886">
    <property type="term" value="C:plasma membrane"/>
    <property type="evidence" value="ECO:0007669"/>
    <property type="project" value="UniProtKB-SubCell"/>
</dbReference>
<evidence type="ECO:0000256" key="3">
    <source>
        <dbReference type="ARBA" id="ARBA00022448"/>
    </source>
</evidence>
<dbReference type="STRING" id="1216006.VA7868_03215"/>
<dbReference type="EMBL" id="FQXZ01000037">
    <property type="protein sequence ID" value="SHI27637.1"/>
    <property type="molecule type" value="Genomic_DNA"/>
</dbReference>
<feature type="transmembrane region" description="Helical" evidence="13">
    <location>
        <begin position="88"/>
        <end position="107"/>
    </location>
</feature>
<feature type="domain" description="Cytochrome b561 bacterial/Ni-hydrogenase" evidence="14">
    <location>
        <begin position="7"/>
        <end position="176"/>
    </location>
</feature>
<feature type="transmembrane region" description="Helical" evidence="13">
    <location>
        <begin position="46"/>
        <end position="67"/>
    </location>
</feature>
<dbReference type="InterPro" id="IPR052168">
    <property type="entry name" value="Cytochrome_b561_oxidase"/>
</dbReference>
<gene>
    <name evidence="15" type="ORF">VA7868_03215</name>
</gene>
<keyword evidence="7" id="KW-0479">Metal-binding</keyword>
<evidence type="ECO:0000256" key="12">
    <source>
        <dbReference type="ARBA" id="ARBA00037975"/>
    </source>
</evidence>
<evidence type="ECO:0000256" key="4">
    <source>
        <dbReference type="ARBA" id="ARBA00022475"/>
    </source>
</evidence>
<keyword evidence="3" id="KW-0813">Transport</keyword>
<proteinExistence type="inferred from homology"/>
<accession>A0A1M5ZTN3</accession>
<keyword evidence="4" id="KW-1003">Cell membrane</keyword>
<organism evidence="15 16">
    <name type="scientific">Vibrio aerogenes CECT 7868</name>
    <dbReference type="NCBI Taxonomy" id="1216006"/>
    <lineage>
        <taxon>Bacteria</taxon>
        <taxon>Pseudomonadati</taxon>
        <taxon>Pseudomonadota</taxon>
        <taxon>Gammaproteobacteria</taxon>
        <taxon>Vibrionales</taxon>
        <taxon>Vibrionaceae</taxon>
        <taxon>Vibrio</taxon>
    </lineage>
</organism>
<evidence type="ECO:0000256" key="10">
    <source>
        <dbReference type="ARBA" id="ARBA00023004"/>
    </source>
</evidence>
<keyword evidence="8" id="KW-0249">Electron transport</keyword>
<comment type="similarity">
    <text evidence="12">Belongs to the cytochrome b561 family.</text>
</comment>
<comment type="subcellular location">
    <subcellularLocation>
        <location evidence="2">Cell membrane</location>
        <topology evidence="2">Multi-pass membrane protein</topology>
    </subcellularLocation>
</comment>
<evidence type="ECO:0000259" key="14">
    <source>
        <dbReference type="Pfam" id="PF01292"/>
    </source>
</evidence>
<feature type="transmembrane region" description="Helical" evidence="13">
    <location>
        <begin position="14"/>
        <end position="34"/>
    </location>
</feature>
<feature type="transmembrane region" description="Helical" evidence="13">
    <location>
        <begin position="143"/>
        <end position="164"/>
    </location>
</feature>
<keyword evidence="6 13" id="KW-0812">Transmembrane</keyword>
<evidence type="ECO:0000313" key="15">
    <source>
        <dbReference type="EMBL" id="SHI27637.1"/>
    </source>
</evidence>
<comment type="cofactor">
    <cofactor evidence="1">
        <name>heme b</name>
        <dbReference type="ChEBI" id="CHEBI:60344"/>
    </cofactor>
</comment>
<protein>
    <recommendedName>
        <fullName evidence="14">Cytochrome b561 bacterial/Ni-hydrogenase domain-containing protein</fullName>
    </recommendedName>
</protein>
<dbReference type="Pfam" id="PF01292">
    <property type="entry name" value="Ni_hydr_CYTB"/>
    <property type="match status" value="1"/>
</dbReference>
<keyword evidence="16" id="KW-1185">Reference proteome</keyword>
<dbReference type="GO" id="GO:0022904">
    <property type="term" value="P:respiratory electron transport chain"/>
    <property type="evidence" value="ECO:0007669"/>
    <property type="project" value="InterPro"/>
</dbReference>
<evidence type="ECO:0000256" key="9">
    <source>
        <dbReference type="ARBA" id="ARBA00022989"/>
    </source>
</evidence>
<dbReference type="RefSeq" id="WP_073604846.1">
    <property type="nucleotide sequence ID" value="NZ_FQXZ01000037.1"/>
</dbReference>
<name>A0A1M5ZTN3_9VIBR</name>
<evidence type="ECO:0000256" key="7">
    <source>
        <dbReference type="ARBA" id="ARBA00022723"/>
    </source>
</evidence>
<evidence type="ECO:0000256" key="5">
    <source>
        <dbReference type="ARBA" id="ARBA00022617"/>
    </source>
</evidence>
<evidence type="ECO:0000256" key="8">
    <source>
        <dbReference type="ARBA" id="ARBA00022982"/>
    </source>
</evidence>
<evidence type="ECO:0000256" key="11">
    <source>
        <dbReference type="ARBA" id="ARBA00023136"/>
    </source>
</evidence>
<evidence type="ECO:0000313" key="16">
    <source>
        <dbReference type="Proteomes" id="UP000184608"/>
    </source>
</evidence>
<dbReference type="Gene3D" id="1.20.950.20">
    <property type="entry name" value="Transmembrane di-heme cytochromes, Chain C"/>
    <property type="match status" value="2"/>
</dbReference>
<dbReference type="InterPro" id="IPR016174">
    <property type="entry name" value="Di-haem_cyt_TM"/>
</dbReference>
<evidence type="ECO:0000256" key="13">
    <source>
        <dbReference type="SAM" id="Phobius"/>
    </source>
</evidence>
<dbReference type="AlphaFoldDB" id="A0A1M5ZTN3"/>
<dbReference type="GO" id="GO:0020037">
    <property type="term" value="F:heme binding"/>
    <property type="evidence" value="ECO:0007669"/>
    <property type="project" value="TreeGrafter"/>
</dbReference>
<evidence type="ECO:0000256" key="1">
    <source>
        <dbReference type="ARBA" id="ARBA00001970"/>
    </source>
</evidence>
<dbReference type="InterPro" id="IPR011577">
    <property type="entry name" value="Cyt_b561_bac/Ni-Hgenase"/>
</dbReference>
<dbReference type="GO" id="GO:0046872">
    <property type="term" value="F:metal ion binding"/>
    <property type="evidence" value="ECO:0007669"/>
    <property type="project" value="UniProtKB-KW"/>
</dbReference>
<dbReference type="PANTHER" id="PTHR30529">
    <property type="entry name" value="CYTOCHROME B561"/>
    <property type="match status" value="1"/>
</dbReference>